<proteinExistence type="predicted"/>
<dbReference type="Proteomes" id="UP000278627">
    <property type="component" value="Unassembled WGS sequence"/>
</dbReference>
<protein>
    <submittedName>
        <fullName evidence="1 3">Uncharacterized protein</fullName>
    </submittedName>
</protein>
<keyword evidence="2" id="KW-1185">Reference proteome</keyword>
<dbReference type="AlphaFoldDB" id="A0A0N4TA01"/>
<evidence type="ECO:0000313" key="3">
    <source>
        <dbReference type="WBParaSite" id="BPAG_0000503801-mRNA-1"/>
    </source>
</evidence>
<evidence type="ECO:0000313" key="2">
    <source>
        <dbReference type="Proteomes" id="UP000278627"/>
    </source>
</evidence>
<sequence>MNSVLQTLFNTIPLRRIFTKNEFFKFVNRHFLNI</sequence>
<organism evidence="3">
    <name type="scientific">Brugia pahangi</name>
    <name type="common">Filarial nematode worm</name>
    <dbReference type="NCBI Taxonomy" id="6280"/>
    <lineage>
        <taxon>Eukaryota</taxon>
        <taxon>Metazoa</taxon>
        <taxon>Ecdysozoa</taxon>
        <taxon>Nematoda</taxon>
        <taxon>Chromadorea</taxon>
        <taxon>Rhabditida</taxon>
        <taxon>Spirurina</taxon>
        <taxon>Spiruromorpha</taxon>
        <taxon>Filarioidea</taxon>
        <taxon>Onchocercidae</taxon>
        <taxon>Brugia</taxon>
    </lineage>
</organism>
<dbReference type="WBParaSite" id="BPAG_0000503801-mRNA-1">
    <property type="protein sequence ID" value="BPAG_0000503801-mRNA-1"/>
    <property type="gene ID" value="BPAG_0000503801"/>
</dbReference>
<name>A0A0N4TA01_BRUPA</name>
<gene>
    <name evidence="1" type="ORF">BPAG_LOCUS5004</name>
</gene>
<reference evidence="1 2" key="2">
    <citation type="submission" date="2018-11" db="EMBL/GenBank/DDBJ databases">
        <authorList>
            <consortium name="Pathogen Informatics"/>
        </authorList>
    </citation>
    <scope>NUCLEOTIDE SEQUENCE [LARGE SCALE GENOMIC DNA]</scope>
</reference>
<evidence type="ECO:0000313" key="1">
    <source>
        <dbReference type="EMBL" id="VDN86190.1"/>
    </source>
</evidence>
<dbReference type="EMBL" id="UZAD01003037">
    <property type="protein sequence ID" value="VDN86190.1"/>
    <property type="molecule type" value="Genomic_DNA"/>
</dbReference>
<accession>A0A0N4TA01</accession>
<reference evidence="3" key="1">
    <citation type="submission" date="2017-02" db="UniProtKB">
        <authorList>
            <consortium name="WormBaseParasite"/>
        </authorList>
    </citation>
    <scope>IDENTIFICATION</scope>
</reference>